<dbReference type="Pfam" id="PF00563">
    <property type="entry name" value="EAL"/>
    <property type="match status" value="1"/>
</dbReference>
<dbReference type="SUPFAM" id="SSF141868">
    <property type="entry name" value="EAL domain-like"/>
    <property type="match status" value="1"/>
</dbReference>
<evidence type="ECO:0000259" key="1">
    <source>
        <dbReference type="PROSITE" id="PS50883"/>
    </source>
</evidence>
<proteinExistence type="predicted"/>
<protein>
    <submittedName>
        <fullName evidence="2">Diguanylate phosphodiesterase</fullName>
    </submittedName>
</protein>
<dbReference type="InterPro" id="IPR000014">
    <property type="entry name" value="PAS"/>
</dbReference>
<sequence length="561" mass="63231">MDKLIKARTAELRNERNRFAALAFVWGDILLELDGDFRIVFASGASDGILGRRPQQLSGHLFHSLLAKQFQPLVTEMLQVARRRGRMDNIQVRFVHPDEQLSPPVSMSGYFLPDLGDHFFVALRVAINALPADVARSIKRDHATGLLDEESLSKVVTERLVAQRETGTEHKFTLMTLNAFDPLCKRMEQIERDELLASVGAFLRAHSVAGDTAGRLASNQFGMLHRPDVRIGELEQRIADCARDADPKGVGIEVSSSVTDFTAELIPPGDLARGVLYSIRRFCDRQEHGFTFSRLMGQANNLVNDTFSAMHDFGARVDRLKFDAAYQPIVRLPSAEIHHFEVLVRFYNDDGKLIPTQQLITFAEQVNMVHRLDLAMMRRTIKWIRTQLDLGLTVRVAVNVSGHSLENPDFCRSAIALFERNRDALGQLMIEITETSEITDIDGAAKWISRFREFGIEICLDDFGTGASNFRYLSALEVDYVKIDGESIRQSMKSGKGQAFMRSLVDLCHSIDVEVVGEMIETDEMRELITKAGFDFAQGYLFGKPEADISLYWRDAKTPRQ</sequence>
<dbReference type="PROSITE" id="PS50883">
    <property type="entry name" value="EAL"/>
    <property type="match status" value="1"/>
</dbReference>
<dbReference type="GO" id="GO:0071111">
    <property type="term" value="F:cyclic-guanylate-specific phosphodiesterase activity"/>
    <property type="evidence" value="ECO:0007669"/>
    <property type="project" value="InterPro"/>
</dbReference>
<dbReference type="AlphaFoldDB" id="A0A2N3L7H7"/>
<dbReference type="InterPro" id="IPR043128">
    <property type="entry name" value="Rev_trsase/Diguanyl_cyclase"/>
</dbReference>
<dbReference type="RefSeq" id="WP_101301036.1">
    <property type="nucleotide sequence ID" value="NZ_NXGX01000003.1"/>
</dbReference>
<reference evidence="2 3" key="1">
    <citation type="submission" date="2017-09" db="EMBL/GenBank/DDBJ databases">
        <title>Biodiversity and function of Thalassospira species in the particle-attached aromatic-hydrocarbon-degrading consortia from the surface seawater of the China South Sea.</title>
        <authorList>
            <person name="Dong C."/>
            <person name="Lai Q."/>
            <person name="Shao Z."/>
        </authorList>
    </citation>
    <scope>NUCLEOTIDE SEQUENCE [LARGE SCALE GENOMIC DNA]</scope>
    <source>
        <strain evidence="2 3">139Z-12</strain>
    </source>
</reference>
<dbReference type="PANTHER" id="PTHR33121">
    <property type="entry name" value="CYCLIC DI-GMP PHOSPHODIESTERASE PDEF"/>
    <property type="match status" value="1"/>
</dbReference>
<dbReference type="SMART" id="SM00052">
    <property type="entry name" value="EAL"/>
    <property type="match status" value="1"/>
</dbReference>
<dbReference type="InterPro" id="IPR035965">
    <property type="entry name" value="PAS-like_dom_sf"/>
</dbReference>
<dbReference type="SUPFAM" id="SSF55785">
    <property type="entry name" value="PYP-like sensor domain (PAS domain)"/>
    <property type="match status" value="1"/>
</dbReference>
<gene>
    <name evidence="2" type="ORF">COO92_07165</name>
</gene>
<dbReference type="CDD" id="cd01948">
    <property type="entry name" value="EAL"/>
    <property type="match status" value="1"/>
</dbReference>
<feature type="domain" description="EAL" evidence="1">
    <location>
        <begin position="306"/>
        <end position="559"/>
    </location>
</feature>
<keyword evidence="3" id="KW-1185">Reference proteome</keyword>
<dbReference type="InterPro" id="IPR035919">
    <property type="entry name" value="EAL_sf"/>
</dbReference>
<dbReference type="Proteomes" id="UP000233332">
    <property type="component" value="Unassembled WGS sequence"/>
</dbReference>
<evidence type="ECO:0000313" key="2">
    <source>
        <dbReference type="EMBL" id="PKR58647.1"/>
    </source>
</evidence>
<organism evidence="2 3">
    <name type="scientific">Thalassospira lohafexi</name>
    <dbReference type="NCBI Taxonomy" id="744227"/>
    <lineage>
        <taxon>Bacteria</taxon>
        <taxon>Pseudomonadati</taxon>
        <taxon>Pseudomonadota</taxon>
        <taxon>Alphaproteobacteria</taxon>
        <taxon>Rhodospirillales</taxon>
        <taxon>Thalassospiraceae</taxon>
        <taxon>Thalassospira</taxon>
    </lineage>
</organism>
<dbReference type="CDD" id="cd00130">
    <property type="entry name" value="PAS"/>
    <property type="match status" value="1"/>
</dbReference>
<dbReference type="PANTHER" id="PTHR33121:SF79">
    <property type="entry name" value="CYCLIC DI-GMP PHOSPHODIESTERASE PDED-RELATED"/>
    <property type="match status" value="1"/>
</dbReference>
<dbReference type="Gene3D" id="3.30.450.20">
    <property type="entry name" value="PAS domain"/>
    <property type="match status" value="1"/>
</dbReference>
<dbReference type="Gene3D" id="3.30.70.270">
    <property type="match status" value="1"/>
</dbReference>
<accession>A0A2N3L7H7</accession>
<dbReference type="Gene3D" id="3.20.20.450">
    <property type="entry name" value="EAL domain"/>
    <property type="match status" value="1"/>
</dbReference>
<evidence type="ECO:0000313" key="3">
    <source>
        <dbReference type="Proteomes" id="UP000233332"/>
    </source>
</evidence>
<dbReference type="SMART" id="SM00091">
    <property type="entry name" value="PAS"/>
    <property type="match status" value="1"/>
</dbReference>
<dbReference type="InterPro" id="IPR001633">
    <property type="entry name" value="EAL_dom"/>
</dbReference>
<comment type="caution">
    <text evidence="2">The sequence shown here is derived from an EMBL/GenBank/DDBJ whole genome shotgun (WGS) entry which is preliminary data.</text>
</comment>
<dbReference type="InterPro" id="IPR050706">
    <property type="entry name" value="Cyclic-di-GMP_PDE-like"/>
</dbReference>
<name>A0A2N3L7H7_9PROT</name>
<dbReference type="EMBL" id="NXGX01000003">
    <property type="protein sequence ID" value="PKR58647.1"/>
    <property type="molecule type" value="Genomic_DNA"/>
</dbReference>